<dbReference type="InterPro" id="IPR029044">
    <property type="entry name" value="Nucleotide-diphossugar_trans"/>
</dbReference>
<dbReference type="InterPro" id="IPR001173">
    <property type="entry name" value="Glyco_trans_2-like"/>
</dbReference>
<reference evidence="2 3" key="1">
    <citation type="submission" date="2018-10" db="EMBL/GenBank/DDBJ databases">
        <title>Isolation, diversity and antifungal activity of actinobacteria from wheat.</title>
        <authorList>
            <person name="Han C."/>
        </authorList>
    </citation>
    <scope>NUCLEOTIDE SEQUENCE [LARGE SCALE GENOMIC DNA]</scope>
    <source>
        <strain evidence="2 3">NEAU-YY56</strain>
    </source>
</reference>
<dbReference type="RefSeq" id="WP_122150411.1">
    <property type="nucleotide sequence ID" value="NZ_RFFI01000095.1"/>
</dbReference>
<feature type="domain" description="Glycosyltransferase 2-like" evidence="1">
    <location>
        <begin position="11"/>
        <end position="95"/>
    </location>
</feature>
<gene>
    <name evidence="2" type="ORF">EBM89_15275</name>
</gene>
<dbReference type="OrthoDB" id="9815923at2"/>
<protein>
    <submittedName>
        <fullName evidence="2">Glycosyltransferase family 2 protein</fullName>
    </submittedName>
</protein>
<accession>A0A3M2J3V2</accession>
<sequence length="515" mass="56074">MAKQHRGTTVSVVLIVKDEERVLATCLESVAWADEVVVYDTGSSDRTVEIARAHATTVVEGYWDGDFGAARNRATEHATGDWVFSIDADEVFEGDGPRVRRRLATATADIFAVLIQDATASVFDPSESSVSARVFRRDVAHWRGELHEQVVARPGVDRHLQLQALPSVVLRHSGYAAATIQEKQKDERNLSIALHDLEVAVERGMSDAEIATRRANVARSYVMHGEFERGLDEGVAALKGDHLSARTLVQLAGAMVIAAMRIPDQALEEKWLDLWEAAEGNAAWVLAARARSAAVHDDAPRALDLLDRVPRVTTNVDGQRLERRSLARVETWALQRVGRRDEALAVAVDAVAHDIAPGEPADLATWFGTDGVRELLGHVRPEQWSTWALRCAANATRPALLLLDVMRDLRPDSGAVLVSAATLPWLMTLEEATQWAVALRGAGLEDRCTLVALAEDDHREPRDRALAAALAFDVYADQRALAALERALPLVPEDQEAALAAELEIVAPGLVGAPA</sequence>
<evidence type="ECO:0000313" key="2">
    <source>
        <dbReference type="EMBL" id="RMI06761.1"/>
    </source>
</evidence>
<dbReference type="AlphaFoldDB" id="A0A3M2J3V2"/>
<dbReference type="EMBL" id="RFFI01000095">
    <property type="protein sequence ID" value="RMI06761.1"/>
    <property type="molecule type" value="Genomic_DNA"/>
</dbReference>
<dbReference type="PANTHER" id="PTHR43630">
    <property type="entry name" value="POLY-BETA-1,6-N-ACETYL-D-GLUCOSAMINE SYNTHASE"/>
    <property type="match status" value="1"/>
</dbReference>
<comment type="caution">
    <text evidence="2">The sequence shown here is derived from an EMBL/GenBank/DDBJ whole genome shotgun (WGS) entry which is preliminary data.</text>
</comment>
<dbReference type="GO" id="GO:0016740">
    <property type="term" value="F:transferase activity"/>
    <property type="evidence" value="ECO:0007669"/>
    <property type="project" value="UniProtKB-KW"/>
</dbReference>
<evidence type="ECO:0000259" key="1">
    <source>
        <dbReference type="Pfam" id="PF00535"/>
    </source>
</evidence>
<keyword evidence="2" id="KW-0808">Transferase</keyword>
<dbReference type="Gene3D" id="3.90.550.10">
    <property type="entry name" value="Spore Coat Polysaccharide Biosynthesis Protein SpsA, Chain A"/>
    <property type="match status" value="1"/>
</dbReference>
<dbReference type="SUPFAM" id="SSF53448">
    <property type="entry name" value="Nucleotide-diphospho-sugar transferases"/>
    <property type="match status" value="1"/>
</dbReference>
<organism evidence="2 3">
    <name type="scientific">Cellulomonas triticagri</name>
    <dbReference type="NCBI Taxonomy" id="2483352"/>
    <lineage>
        <taxon>Bacteria</taxon>
        <taxon>Bacillati</taxon>
        <taxon>Actinomycetota</taxon>
        <taxon>Actinomycetes</taxon>
        <taxon>Micrococcales</taxon>
        <taxon>Cellulomonadaceae</taxon>
        <taxon>Cellulomonas</taxon>
    </lineage>
</organism>
<name>A0A3M2J3V2_9CELL</name>
<proteinExistence type="predicted"/>
<dbReference type="CDD" id="cd02511">
    <property type="entry name" value="Beta4Glucosyltransferase"/>
    <property type="match status" value="1"/>
</dbReference>
<dbReference type="PANTHER" id="PTHR43630:SF2">
    <property type="entry name" value="GLYCOSYLTRANSFERASE"/>
    <property type="match status" value="1"/>
</dbReference>
<dbReference type="Proteomes" id="UP000269289">
    <property type="component" value="Unassembled WGS sequence"/>
</dbReference>
<evidence type="ECO:0000313" key="3">
    <source>
        <dbReference type="Proteomes" id="UP000269289"/>
    </source>
</evidence>
<dbReference type="Pfam" id="PF00535">
    <property type="entry name" value="Glycos_transf_2"/>
    <property type="match status" value="1"/>
</dbReference>
<keyword evidence="3" id="KW-1185">Reference proteome</keyword>